<dbReference type="InterPro" id="IPR036118">
    <property type="entry name" value="UreE_N_sf"/>
</dbReference>
<sequence length="157" mass="17552">MATLDVVHVLGSRLDPDLAEKLHGLSHHGTIRYLELETADTARRRLRATTADGLDVGIMLPREERLFDGAVLHMDEESALVVRVRGERWLVLMPSSVPEALELGYHAGNLHWRVRFDEGRLLVALEAPAADYLARLGHLAAHVPHHVEGPDERREVS</sequence>
<protein>
    <submittedName>
        <fullName evidence="2">Urease accessory protein</fullName>
    </submittedName>
</protein>
<evidence type="ECO:0000313" key="2">
    <source>
        <dbReference type="EMBL" id="SNB79466.1"/>
    </source>
</evidence>
<dbReference type="SUPFAM" id="SSF69737">
    <property type="entry name" value="Urease metallochaperone UreE, C-terminal domain"/>
    <property type="match status" value="1"/>
</dbReference>
<evidence type="ECO:0000313" key="3">
    <source>
        <dbReference type="Proteomes" id="UP000197065"/>
    </source>
</evidence>
<dbReference type="Proteomes" id="UP000197065">
    <property type="component" value="Unassembled WGS sequence"/>
</dbReference>
<dbReference type="SMART" id="SM00988">
    <property type="entry name" value="UreE_N"/>
    <property type="match status" value="1"/>
</dbReference>
<dbReference type="Gene3D" id="3.30.70.790">
    <property type="entry name" value="UreE, C-terminal domain"/>
    <property type="match status" value="1"/>
</dbReference>
<dbReference type="NCBIfam" id="NF009752">
    <property type="entry name" value="PRK13261.1-2"/>
    <property type="match status" value="1"/>
</dbReference>
<accession>A0A212S389</accession>
<name>A0A212S389_9PROT</name>
<dbReference type="Gene3D" id="2.60.260.20">
    <property type="entry name" value="Urease metallochaperone UreE, N-terminal domain"/>
    <property type="match status" value="1"/>
</dbReference>
<dbReference type="AlphaFoldDB" id="A0A212S389"/>
<feature type="domain" description="UreE urease accessory N-terminal" evidence="1">
    <location>
        <begin position="18"/>
        <end position="81"/>
    </location>
</feature>
<dbReference type="RefSeq" id="WP_207762181.1">
    <property type="nucleotide sequence ID" value="NZ_FYEH01000021.1"/>
</dbReference>
<gene>
    <name evidence="2" type="ORF">SAMN07250955_12126</name>
</gene>
<dbReference type="Pfam" id="PF02814">
    <property type="entry name" value="UreE_N"/>
    <property type="match status" value="1"/>
</dbReference>
<dbReference type="InterPro" id="IPR004029">
    <property type="entry name" value="UreE_N"/>
</dbReference>
<dbReference type="SUPFAM" id="SSF69287">
    <property type="entry name" value="Urease metallochaperone UreE, N-terminal domain"/>
    <property type="match status" value="1"/>
</dbReference>
<dbReference type="EMBL" id="FYEH01000021">
    <property type="protein sequence ID" value="SNB79466.1"/>
    <property type="molecule type" value="Genomic_DNA"/>
</dbReference>
<organism evidence="2 3">
    <name type="scientific">Arboricoccus pini</name>
    <dbReference type="NCBI Taxonomy" id="1963835"/>
    <lineage>
        <taxon>Bacteria</taxon>
        <taxon>Pseudomonadati</taxon>
        <taxon>Pseudomonadota</taxon>
        <taxon>Alphaproteobacteria</taxon>
        <taxon>Geminicoccales</taxon>
        <taxon>Geminicoccaceae</taxon>
        <taxon>Arboricoccus</taxon>
    </lineage>
</organism>
<reference evidence="2 3" key="1">
    <citation type="submission" date="2017-06" db="EMBL/GenBank/DDBJ databases">
        <authorList>
            <person name="Kim H.J."/>
            <person name="Triplett B.A."/>
        </authorList>
    </citation>
    <scope>NUCLEOTIDE SEQUENCE [LARGE SCALE GENOMIC DNA]</scope>
    <source>
        <strain evidence="2 3">B29T1</strain>
    </source>
</reference>
<evidence type="ECO:0000259" key="1">
    <source>
        <dbReference type="SMART" id="SM00988"/>
    </source>
</evidence>
<proteinExistence type="predicted"/>
<keyword evidence="3" id="KW-1185">Reference proteome</keyword>